<reference evidence="3" key="1">
    <citation type="submission" date="2021-03" db="EMBL/GenBank/DDBJ databases">
        <authorList>
            <person name="Kanchanasin P."/>
            <person name="Saeng-In P."/>
            <person name="Phongsopitanun W."/>
            <person name="Yuki M."/>
            <person name="Kudo T."/>
            <person name="Ohkuma M."/>
            <person name="Tanasupawat S."/>
        </authorList>
    </citation>
    <scope>NUCLEOTIDE SEQUENCE</scope>
    <source>
        <strain evidence="3">GKU 128</strain>
    </source>
</reference>
<dbReference type="Proteomes" id="UP000669179">
    <property type="component" value="Unassembled WGS sequence"/>
</dbReference>
<name>A0A939TCI9_9ACTN</name>
<sequence>MTATTITQPPQAESQTHAQPQTVPAARKAVRRARAKAAGVAVAANGAIYLAASALGVDFMLTDSASPEGHHLILPEIAVFSLVFALLGWGSLALLERFTRHAKGIWTALAGTVLALSFAPIFLEQAGAATRVSLIVIHVVVAAALLPMLRHTARRS</sequence>
<feature type="region of interest" description="Disordered" evidence="1">
    <location>
        <begin position="1"/>
        <end position="22"/>
    </location>
</feature>
<evidence type="ECO:0000256" key="2">
    <source>
        <dbReference type="SAM" id="Phobius"/>
    </source>
</evidence>
<dbReference type="AlphaFoldDB" id="A0A939TCI9"/>
<keyword evidence="2" id="KW-0472">Membrane</keyword>
<evidence type="ECO:0000256" key="1">
    <source>
        <dbReference type="SAM" id="MobiDB-lite"/>
    </source>
</evidence>
<feature type="transmembrane region" description="Helical" evidence="2">
    <location>
        <begin position="77"/>
        <end position="95"/>
    </location>
</feature>
<accession>A0A939TCI9</accession>
<keyword evidence="2" id="KW-1133">Transmembrane helix</keyword>
<feature type="transmembrane region" description="Helical" evidence="2">
    <location>
        <begin position="37"/>
        <end position="57"/>
    </location>
</feature>
<dbReference type="InterPro" id="IPR045713">
    <property type="entry name" value="DUF6069"/>
</dbReference>
<comment type="caution">
    <text evidence="3">The sequence shown here is derived from an EMBL/GenBank/DDBJ whole genome shotgun (WGS) entry which is preliminary data.</text>
</comment>
<keyword evidence="4" id="KW-1185">Reference proteome</keyword>
<keyword evidence="2" id="KW-0812">Transmembrane</keyword>
<gene>
    <name evidence="3" type="ORF">J4573_29700</name>
</gene>
<feature type="transmembrane region" description="Helical" evidence="2">
    <location>
        <begin position="104"/>
        <end position="123"/>
    </location>
</feature>
<proteinExistence type="predicted"/>
<organism evidence="3 4">
    <name type="scientific">Actinomadura barringtoniae</name>
    <dbReference type="NCBI Taxonomy" id="1427535"/>
    <lineage>
        <taxon>Bacteria</taxon>
        <taxon>Bacillati</taxon>
        <taxon>Actinomycetota</taxon>
        <taxon>Actinomycetes</taxon>
        <taxon>Streptosporangiales</taxon>
        <taxon>Thermomonosporaceae</taxon>
        <taxon>Actinomadura</taxon>
    </lineage>
</organism>
<evidence type="ECO:0000313" key="3">
    <source>
        <dbReference type="EMBL" id="MBO2451300.1"/>
    </source>
</evidence>
<dbReference type="EMBL" id="JAGEOJ010000012">
    <property type="protein sequence ID" value="MBO2451300.1"/>
    <property type="molecule type" value="Genomic_DNA"/>
</dbReference>
<dbReference type="Pfam" id="PF19545">
    <property type="entry name" value="DUF6069"/>
    <property type="match status" value="1"/>
</dbReference>
<feature type="transmembrane region" description="Helical" evidence="2">
    <location>
        <begin position="129"/>
        <end position="149"/>
    </location>
</feature>
<evidence type="ECO:0000313" key="4">
    <source>
        <dbReference type="Proteomes" id="UP000669179"/>
    </source>
</evidence>
<dbReference type="RefSeq" id="WP_208259174.1">
    <property type="nucleotide sequence ID" value="NZ_JAGEOJ010000012.1"/>
</dbReference>
<protein>
    <submittedName>
        <fullName evidence="3">Uncharacterized protein</fullName>
    </submittedName>
</protein>